<dbReference type="EMBL" id="CP046235">
    <property type="protein sequence ID" value="WFD47631.1"/>
    <property type="molecule type" value="Genomic_DNA"/>
</dbReference>
<organism evidence="2 3">
    <name type="scientific">Malassezia furfur</name>
    <name type="common">Pityriasis versicolor infection agent</name>
    <name type="synonym">Pityrosporum furfur</name>
    <dbReference type="NCBI Taxonomy" id="55194"/>
    <lineage>
        <taxon>Eukaryota</taxon>
        <taxon>Fungi</taxon>
        <taxon>Dikarya</taxon>
        <taxon>Basidiomycota</taxon>
        <taxon>Ustilaginomycotina</taxon>
        <taxon>Malasseziomycetes</taxon>
        <taxon>Malasseziales</taxon>
        <taxon>Malasseziaceae</taxon>
        <taxon>Malassezia</taxon>
    </lineage>
</organism>
<protein>
    <submittedName>
        <fullName evidence="2">Uncharacterized protein</fullName>
    </submittedName>
</protein>
<evidence type="ECO:0000313" key="3">
    <source>
        <dbReference type="Proteomes" id="UP000818624"/>
    </source>
</evidence>
<sequence>MGPASDSPLACRYATHAGHLVLADAPPRVPRTRWPVRIALDVVWHAEDAVALAEHLCAPRLGIALAAIHAELLVHAFTAVCHHTGAAMHGEYAQRMHHVAPLLHRMAHDLVDVLGTSAPPSKRCRVPGASSAAYVDAEGLAATLLAADQRAFPAHSFDLLLTTALPQRHESTSTPRMGRVLRASYALNAPAHSDETLPQFSTDTTSPLELPPSSVAPNASESESDDAWATPASMSSPTRRGV</sequence>
<evidence type="ECO:0000313" key="2">
    <source>
        <dbReference type="EMBL" id="WFD47631.1"/>
    </source>
</evidence>
<feature type="compositionally biased region" description="Polar residues" evidence="1">
    <location>
        <begin position="196"/>
        <end position="207"/>
    </location>
</feature>
<reference evidence="2 3" key="1">
    <citation type="journal article" date="2020" name="Elife">
        <title>Loss of centromere function drives karyotype evolution in closely related Malassezia species.</title>
        <authorList>
            <person name="Sankaranarayanan S.R."/>
            <person name="Ianiri G."/>
            <person name="Coelho M.A."/>
            <person name="Reza M.H."/>
            <person name="Thimmappa B.C."/>
            <person name="Ganguly P."/>
            <person name="Vadnala R.N."/>
            <person name="Sun S."/>
            <person name="Siddharthan R."/>
            <person name="Tellgren-Roth C."/>
            <person name="Dawson T.L."/>
            <person name="Heitman J."/>
            <person name="Sanyal K."/>
        </authorList>
    </citation>
    <scope>NUCLEOTIDE SEQUENCE [LARGE SCALE GENOMIC DNA]</scope>
    <source>
        <strain evidence="2">CBS14141</strain>
    </source>
</reference>
<feature type="region of interest" description="Disordered" evidence="1">
    <location>
        <begin position="192"/>
        <end position="242"/>
    </location>
</feature>
<dbReference type="Proteomes" id="UP000818624">
    <property type="component" value="Chromosome 2"/>
</dbReference>
<name>A0ABY8EQ40_MALFU</name>
<keyword evidence="3" id="KW-1185">Reference proteome</keyword>
<evidence type="ECO:0000256" key="1">
    <source>
        <dbReference type="SAM" id="MobiDB-lite"/>
    </source>
</evidence>
<proteinExistence type="predicted"/>
<feature type="compositionally biased region" description="Polar residues" evidence="1">
    <location>
        <begin position="232"/>
        <end position="242"/>
    </location>
</feature>
<accession>A0ABY8EQ40</accession>
<gene>
    <name evidence="2" type="ORF">GLX27_002283</name>
</gene>